<evidence type="ECO:0000313" key="2">
    <source>
        <dbReference type="EMBL" id="MBB0232903.1"/>
    </source>
</evidence>
<dbReference type="Proteomes" id="UP000530234">
    <property type="component" value="Unassembled WGS sequence"/>
</dbReference>
<keyword evidence="3" id="KW-1185">Reference proteome</keyword>
<gene>
    <name evidence="2" type="ORF">FOE67_26280</name>
</gene>
<dbReference type="EMBL" id="VKHS01001279">
    <property type="protein sequence ID" value="MBB0232903.1"/>
    <property type="molecule type" value="Genomic_DNA"/>
</dbReference>
<accession>A0A7W3T8T2</accession>
<comment type="caution">
    <text evidence="2">The sequence shown here is derived from an EMBL/GenBank/DDBJ whole genome shotgun (WGS) entry which is preliminary data.</text>
</comment>
<dbReference type="AlphaFoldDB" id="A0A7W3T8T2"/>
<organism evidence="2 3">
    <name type="scientific">Streptomyces calidiresistens</name>
    <dbReference type="NCBI Taxonomy" id="1485586"/>
    <lineage>
        <taxon>Bacteria</taxon>
        <taxon>Bacillati</taxon>
        <taxon>Actinomycetota</taxon>
        <taxon>Actinomycetes</taxon>
        <taxon>Kitasatosporales</taxon>
        <taxon>Streptomycetaceae</taxon>
        <taxon>Streptomyces</taxon>
    </lineage>
</organism>
<feature type="region of interest" description="Disordered" evidence="1">
    <location>
        <begin position="89"/>
        <end position="116"/>
    </location>
</feature>
<reference evidence="3" key="1">
    <citation type="submission" date="2019-10" db="EMBL/GenBank/DDBJ databases">
        <title>Streptomyces sp. nov., a novel actinobacterium isolated from alkaline environment.</title>
        <authorList>
            <person name="Golinska P."/>
        </authorList>
    </citation>
    <scope>NUCLEOTIDE SEQUENCE [LARGE SCALE GENOMIC DNA]</scope>
    <source>
        <strain evidence="3">DSM 42108</strain>
    </source>
</reference>
<name>A0A7W3T8T2_9ACTN</name>
<evidence type="ECO:0000313" key="3">
    <source>
        <dbReference type="Proteomes" id="UP000530234"/>
    </source>
</evidence>
<evidence type="ECO:0000256" key="1">
    <source>
        <dbReference type="SAM" id="MobiDB-lite"/>
    </source>
</evidence>
<protein>
    <submittedName>
        <fullName evidence="2">Uncharacterized protein</fullName>
    </submittedName>
</protein>
<proteinExistence type="predicted"/>
<sequence length="116" mass="13140">MTNNLDTELGHRVTDHMHTHFPDTPTGGWETALDTTDGTVALVWRAREWGSMAGIRGRMLDTWLSSLREAGFTADTRFDMAVFGRPDDHTPDHPHWIHITARTSPTTPDRTHPRNP</sequence>